<name>A0ABM1NEE8_NICVS</name>
<accession>A0ABM1NEE8</accession>
<dbReference type="PANTHER" id="PTHR12901:SF10">
    <property type="entry name" value="COENZYME Q-BINDING PROTEIN COQ10, MITOCHONDRIAL"/>
    <property type="match status" value="1"/>
</dbReference>
<comment type="function">
    <text evidence="3">Required for the function of coenzyme Q in the respiratory chain. May serve as a chaperone or may be involved in the transport of Q6 from its site of synthesis to the catalytic sites of the respiratory complexes.</text>
</comment>
<feature type="domain" description="Coenzyme Q-binding protein COQ10 START" evidence="4">
    <location>
        <begin position="39"/>
        <end position="167"/>
    </location>
</feature>
<comment type="similarity">
    <text evidence="1">Belongs to the COQ10 family.</text>
</comment>
<organism evidence="5 6">
    <name type="scientific">Nicrophorus vespilloides</name>
    <name type="common">Boreal carrion beetle</name>
    <dbReference type="NCBI Taxonomy" id="110193"/>
    <lineage>
        <taxon>Eukaryota</taxon>
        <taxon>Metazoa</taxon>
        <taxon>Ecdysozoa</taxon>
        <taxon>Arthropoda</taxon>
        <taxon>Hexapoda</taxon>
        <taxon>Insecta</taxon>
        <taxon>Pterygota</taxon>
        <taxon>Neoptera</taxon>
        <taxon>Endopterygota</taxon>
        <taxon>Coleoptera</taxon>
        <taxon>Polyphaga</taxon>
        <taxon>Staphyliniformia</taxon>
        <taxon>Silphidae</taxon>
        <taxon>Nicrophorinae</taxon>
        <taxon>Nicrophorus</taxon>
    </lineage>
</organism>
<dbReference type="PANTHER" id="PTHR12901">
    <property type="entry name" value="SPERM PROTEIN HOMOLOG"/>
    <property type="match status" value="1"/>
</dbReference>
<dbReference type="InterPro" id="IPR044996">
    <property type="entry name" value="COQ10-like"/>
</dbReference>
<evidence type="ECO:0000259" key="4">
    <source>
        <dbReference type="Pfam" id="PF03364"/>
    </source>
</evidence>
<keyword evidence="5" id="KW-1185">Reference proteome</keyword>
<dbReference type="Gene3D" id="3.30.530.20">
    <property type="match status" value="1"/>
</dbReference>
<dbReference type="CDD" id="cd07813">
    <property type="entry name" value="COQ10p_like"/>
    <property type="match status" value="1"/>
</dbReference>
<evidence type="ECO:0000256" key="1">
    <source>
        <dbReference type="ARBA" id="ARBA00006885"/>
    </source>
</evidence>
<sequence length="193" mass="22652">MLLPHRFHRLTLTYDFSKQIRFLFSAVNKKKEYHGRKLVGYSMDQMYSVVADVKNYKHFVPFCKKSHILVTKDAYMKAELEIGFPPIVESYTSHVTLMEPYLVNARCVDGTLFEFLETNWKFSPGLKSNAQSCIIDFSIRFEFKSLFHSHVALMFFEKLVNQMEWAFITEAKRRYGTESLPSHQLTTPKSRPS</sequence>
<dbReference type="InterPro" id="IPR005031">
    <property type="entry name" value="COQ10_START"/>
</dbReference>
<reference evidence="6" key="1">
    <citation type="submission" date="2025-08" db="UniProtKB">
        <authorList>
            <consortium name="RefSeq"/>
        </authorList>
    </citation>
    <scope>IDENTIFICATION</scope>
    <source>
        <tissue evidence="6">Whole Larva</tissue>
    </source>
</reference>
<proteinExistence type="inferred from homology"/>
<gene>
    <name evidence="6" type="primary">LOC108568535</name>
</gene>
<evidence type="ECO:0000313" key="5">
    <source>
        <dbReference type="Proteomes" id="UP000695000"/>
    </source>
</evidence>
<dbReference type="SUPFAM" id="SSF55961">
    <property type="entry name" value="Bet v1-like"/>
    <property type="match status" value="1"/>
</dbReference>
<dbReference type="Pfam" id="PF03364">
    <property type="entry name" value="Polyketide_cyc"/>
    <property type="match status" value="1"/>
</dbReference>
<dbReference type="GeneID" id="108568535"/>
<protein>
    <submittedName>
        <fullName evidence="6">Coenzyme Q-binding protein COQ10 homolog B, mitochondrial</fullName>
    </submittedName>
</protein>
<dbReference type="RefSeq" id="XP_017785198.1">
    <property type="nucleotide sequence ID" value="XM_017929709.1"/>
</dbReference>
<comment type="subunit">
    <text evidence="2">Interacts with coenzyme Q.</text>
</comment>
<evidence type="ECO:0000313" key="6">
    <source>
        <dbReference type="RefSeq" id="XP_017785198.1"/>
    </source>
</evidence>
<evidence type="ECO:0000256" key="3">
    <source>
        <dbReference type="ARBA" id="ARBA00024947"/>
    </source>
</evidence>
<dbReference type="Proteomes" id="UP000695000">
    <property type="component" value="Unplaced"/>
</dbReference>
<evidence type="ECO:0000256" key="2">
    <source>
        <dbReference type="ARBA" id="ARBA00011814"/>
    </source>
</evidence>
<dbReference type="InterPro" id="IPR023393">
    <property type="entry name" value="START-like_dom_sf"/>
</dbReference>